<organism evidence="1 2">
    <name type="scientific">Paraburkholderia steynii</name>
    <dbReference type="NCBI Taxonomy" id="1245441"/>
    <lineage>
        <taxon>Bacteria</taxon>
        <taxon>Pseudomonadati</taxon>
        <taxon>Pseudomonadota</taxon>
        <taxon>Betaproteobacteria</taxon>
        <taxon>Burkholderiales</taxon>
        <taxon>Burkholderiaceae</taxon>
        <taxon>Paraburkholderia</taxon>
    </lineage>
</organism>
<accession>A0A7Z7BBS1</accession>
<protein>
    <submittedName>
        <fullName evidence="1">Uncharacterized protein</fullName>
    </submittedName>
</protein>
<gene>
    <name evidence="1" type="ORF">SAMN04487926_116182</name>
</gene>
<evidence type="ECO:0000313" key="1">
    <source>
        <dbReference type="EMBL" id="SDI41822.1"/>
    </source>
</evidence>
<dbReference type="Proteomes" id="UP000198900">
    <property type="component" value="Unassembled WGS sequence"/>
</dbReference>
<proteinExistence type="predicted"/>
<comment type="caution">
    <text evidence="1">The sequence shown here is derived from an EMBL/GenBank/DDBJ whole genome shotgun (WGS) entry which is preliminary data.</text>
</comment>
<name>A0A7Z7BBS1_9BURK</name>
<dbReference type="RefSeq" id="WP_091783163.1">
    <property type="nucleotide sequence ID" value="NZ_FNDI01000016.1"/>
</dbReference>
<evidence type="ECO:0000313" key="2">
    <source>
        <dbReference type="Proteomes" id="UP000198900"/>
    </source>
</evidence>
<dbReference type="AlphaFoldDB" id="A0A7Z7BBS1"/>
<reference evidence="1" key="1">
    <citation type="submission" date="2016-10" db="EMBL/GenBank/DDBJ databases">
        <authorList>
            <person name="Varghese N."/>
            <person name="Submissions S."/>
        </authorList>
    </citation>
    <scope>NUCLEOTIDE SEQUENCE [LARGE SCALE GENOMIC DNA]</scope>
    <source>
        <strain evidence="1">YR281</strain>
    </source>
</reference>
<keyword evidence="2" id="KW-1185">Reference proteome</keyword>
<dbReference type="EMBL" id="FNDI01000016">
    <property type="protein sequence ID" value="SDI41822.1"/>
    <property type="molecule type" value="Genomic_DNA"/>
</dbReference>
<sequence length="106" mass="11645">MDSLLTGPSAGSTSDQGPEVVDGIDVWLHAAPTRPYDIVKQTTVTNWLPLPGMHGTTSRIVDAVRQAGGNAAIVYNTHTYRESTNTHRHIYVSTIERAEIAIVRYR</sequence>